<organism evidence="2">
    <name type="scientific">freshwater metagenome</name>
    <dbReference type="NCBI Taxonomy" id="449393"/>
    <lineage>
        <taxon>unclassified sequences</taxon>
        <taxon>metagenomes</taxon>
        <taxon>ecological metagenomes</taxon>
    </lineage>
</organism>
<name>A0A6J7EFG9_9ZZZZ</name>
<dbReference type="PANTHER" id="PTHR42695:SF5">
    <property type="entry name" value="GLUTAMINE AMIDOTRANSFERASE YLR126C-RELATED"/>
    <property type="match status" value="1"/>
</dbReference>
<gene>
    <name evidence="2" type="ORF">UFOPK3461_00915</name>
</gene>
<sequence>MRALFIEHDYVSLGGPIWRAFEARGYEIERFLIVPKEKYATPNVTVEFPDFSKFDIIVPMGAPYGVYETERVGNWLLPELDLLKKAHNAGQPIFGICFGGQLMAKTLGGSVARAPKAELGWYEIETNDPSIISKGPWFEYHWDRWVSPPLATEIARTDLAVQAFTLGRTLALQFHPEINIEVLDEWLAMDGGCAEVESEGVEVEALRAQTKALQPITDQNAFDLVNTFLDRIATAQVVPVN</sequence>
<dbReference type="EMBL" id="CAFBLW010000097">
    <property type="protein sequence ID" value="CAB4880468.1"/>
    <property type="molecule type" value="Genomic_DNA"/>
</dbReference>
<dbReference type="CDD" id="cd01741">
    <property type="entry name" value="GATase1_1"/>
    <property type="match status" value="1"/>
</dbReference>
<reference evidence="2" key="1">
    <citation type="submission" date="2020-05" db="EMBL/GenBank/DDBJ databases">
        <authorList>
            <person name="Chiriac C."/>
            <person name="Salcher M."/>
            <person name="Ghai R."/>
            <person name="Kavagutti S V."/>
        </authorList>
    </citation>
    <scope>NUCLEOTIDE SEQUENCE</scope>
</reference>
<feature type="domain" description="Glutamine amidotransferase" evidence="1">
    <location>
        <begin position="76"/>
        <end position="181"/>
    </location>
</feature>
<accession>A0A6J7EFG9</accession>
<dbReference type="Gene3D" id="3.40.50.880">
    <property type="match status" value="1"/>
</dbReference>
<protein>
    <submittedName>
        <fullName evidence="2">Unannotated protein</fullName>
    </submittedName>
</protein>
<dbReference type="InterPro" id="IPR029062">
    <property type="entry name" value="Class_I_gatase-like"/>
</dbReference>
<dbReference type="Pfam" id="PF00117">
    <property type="entry name" value="GATase"/>
    <property type="match status" value="1"/>
</dbReference>
<evidence type="ECO:0000259" key="1">
    <source>
        <dbReference type="Pfam" id="PF00117"/>
    </source>
</evidence>
<dbReference type="InterPro" id="IPR044992">
    <property type="entry name" value="ChyE-like"/>
</dbReference>
<dbReference type="SUPFAM" id="SSF52317">
    <property type="entry name" value="Class I glutamine amidotransferase-like"/>
    <property type="match status" value="1"/>
</dbReference>
<evidence type="ECO:0000313" key="2">
    <source>
        <dbReference type="EMBL" id="CAB4880468.1"/>
    </source>
</evidence>
<dbReference type="AlphaFoldDB" id="A0A6J7EFG9"/>
<proteinExistence type="predicted"/>
<dbReference type="PROSITE" id="PS51273">
    <property type="entry name" value="GATASE_TYPE_1"/>
    <property type="match status" value="1"/>
</dbReference>
<dbReference type="GO" id="GO:0005829">
    <property type="term" value="C:cytosol"/>
    <property type="evidence" value="ECO:0007669"/>
    <property type="project" value="TreeGrafter"/>
</dbReference>
<dbReference type="InterPro" id="IPR017926">
    <property type="entry name" value="GATASE"/>
</dbReference>
<dbReference type="PANTHER" id="PTHR42695">
    <property type="entry name" value="GLUTAMINE AMIDOTRANSFERASE YLR126C-RELATED"/>
    <property type="match status" value="1"/>
</dbReference>